<dbReference type="Gene3D" id="1.10.4190.10">
    <property type="entry name" value="Urease accessory protein UreF"/>
    <property type="match status" value="1"/>
</dbReference>
<evidence type="ECO:0000313" key="4">
    <source>
        <dbReference type="EMBL" id="ARU54757.1"/>
    </source>
</evidence>
<accession>A0A1Y0I2R5</accession>
<keyword evidence="1 3" id="KW-0996">Nickel insertion</keyword>
<evidence type="ECO:0000313" key="5">
    <source>
        <dbReference type="Proteomes" id="UP000196027"/>
    </source>
</evidence>
<evidence type="ECO:0000256" key="3">
    <source>
        <dbReference type="HAMAP-Rule" id="MF_01385"/>
    </source>
</evidence>
<comment type="subunit">
    <text evidence="3">UreD, UreF and UreG form a complex that acts as a GTP-hydrolysis-dependent molecular chaperone, activating the urease apoprotein by helping to assemble the nickel containing metallocenter of UreC. The UreE protein probably delivers the nickel.</text>
</comment>
<dbReference type="PANTHER" id="PTHR33620">
    <property type="entry name" value="UREASE ACCESSORY PROTEIN F"/>
    <property type="match status" value="1"/>
</dbReference>
<dbReference type="PIRSF" id="PIRSF009467">
    <property type="entry name" value="Ureas_acces_UreF"/>
    <property type="match status" value="1"/>
</dbReference>
<dbReference type="KEGG" id="ome:OLMES_0655"/>
<reference evidence="4 5" key="1">
    <citation type="submission" date="2017-05" db="EMBL/GenBank/DDBJ databases">
        <title>Genomic insights into alkan degradation activity of Oleiphilus messinensis.</title>
        <authorList>
            <person name="Kozyavkin S.A."/>
            <person name="Slesarev A.I."/>
            <person name="Golyshin P.N."/>
            <person name="Korzhenkov A."/>
            <person name="Golyshina O.N."/>
            <person name="Toshchakov S.V."/>
        </authorList>
    </citation>
    <scope>NUCLEOTIDE SEQUENCE [LARGE SCALE GENOMIC DNA]</scope>
    <source>
        <strain evidence="4 5">ME102</strain>
    </source>
</reference>
<dbReference type="OrthoDB" id="9798772at2"/>
<gene>
    <name evidence="3 4" type="primary">ureF</name>
    <name evidence="4" type="ORF">OLMES_0655</name>
</gene>
<dbReference type="InterPro" id="IPR002639">
    <property type="entry name" value="UreF"/>
</dbReference>
<keyword evidence="5" id="KW-1185">Reference proteome</keyword>
<protein>
    <recommendedName>
        <fullName evidence="3">Urease accessory protein UreF</fullName>
    </recommendedName>
</protein>
<dbReference type="GO" id="GO:0016151">
    <property type="term" value="F:nickel cation binding"/>
    <property type="evidence" value="ECO:0007669"/>
    <property type="project" value="UniProtKB-UniRule"/>
</dbReference>
<proteinExistence type="inferred from homology"/>
<keyword evidence="3" id="KW-0963">Cytoplasm</keyword>
<evidence type="ECO:0000256" key="1">
    <source>
        <dbReference type="ARBA" id="ARBA00022988"/>
    </source>
</evidence>
<dbReference type="EMBL" id="CP021425">
    <property type="protein sequence ID" value="ARU54757.1"/>
    <property type="molecule type" value="Genomic_DNA"/>
</dbReference>
<dbReference type="PANTHER" id="PTHR33620:SF1">
    <property type="entry name" value="UREASE ACCESSORY PROTEIN F"/>
    <property type="match status" value="1"/>
</dbReference>
<dbReference type="HAMAP" id="MF_01385">
    <property type="entry name" value="UreF"/>
    <property type="match status" value="1"/>
</dbReference>
<dbReference type="Pfam" id="PF01730">
    <property type="entry name" value="UreF"/>
    <property type="match status" value="1"/>
</dbReference>
<keyword evidence="2 3" id="KW-0143">Chaperone</keyword>
<organism evidence="4 5">
    <name type="scientific">Oleiphilus messinensis</name>
    <dbReference type="NCBI Taxonomy" id="141451"/>
    <lineage>
        <taxon>Bacteria</taxon>
        <taxon>Pseudomonadati</taxon>
        <taxon>Pseudomonadota</taxon>
        <taxon>Gammaproteobacteria</taxon>
        <taxon>Oceanospirillales</taxon>
        <taxon>Oleiphilaceae</taxon>
        <taxon>Oleiphilus</taxon>
    </lineage>
</organism>
<dbReference type="InterPro" id="IPR038277">
    <property type="entry name" value="UreF_sf"/>
</dbReference>
<comment type="subcellular location">
    <subcellularLocation>
        <location evidence="3">Cytoplasm</location>
    </subcellularLocation>
</comment>
<evidence type="ECO:0000256" key="2">
    <source>
        <dbReference type="ARBA" id="ARBA00023186"/>
    </source>
</evidence>
<dbReference type="AlphaFoldDB" id="A0A1Y0I2R5"/>
<comment type="similarity">
    <text evidence="3">Belongs to the UreF family.</text>
</comment>
<sequence length="222" mass="24711">MGNCQQLLSLLHLSSPALPVGGFAYSQGLESAIELGWVKDRATMVDWLSGILSQGMSNLELPVMRRMVFALAGEDSRSIQYWNQFLFACRESHELQFEDQQVGEALRRLLLSLEITGVDRLPKPASYALMFCSAVQHWDIDIEAALSGFCWSWLENQVAVACKTIPLGQTDGQKIMMSMKKQIEVAIERSAVLEDDQLGVSLPGLAIASALHETQYSRLFRS</sequence>
<dbReference type="GO" id="GO:0005737">
    <property type="term" value="C:cytoplasm"/>
    <property type="evidence" value="ECO:0007669"/>
    <property type="project" value="UniProtKB-SubCell"/>
</dbReference>
<comment type="function">
    <text evidence="3">Required for maturation of urease via the functional incorporation of the urease nickel metallocenter.</text>
</comment>
<dbReference type="Proteomes" id="UP000196027">
    <property type="component" value="Chromosome"/>
</dbReference>
<name>A0A1Y0I2R5_9GAMM</name>